<evidence type="ECO:0000256" key="3">
    <source>
        <dbReference type="ARBA" id="ARBA00022833"/>
    </source>
</evidence>
<dbReference type="OrthoDB" id="445983at2759"/>
<dbReference type="InParanoid" id="Q4UBN4"/>
<dbReference type="PANTHER" id="PTHR20934:SF0">
    <property type="entry name" value="TRANSCRIPTION ELONGATION FACTOR 1 HOMOLOG"/>
    <property type="match status" value="1"/>
</dbReference>
<dbReference type="eggNOG" id="KOG3214">
    <property type="taxonomic scope" value="Eukaryota"/>
</dbReference>
<keyword evidence="7" id="KW-1185">Reference proteome</keyword>
<gene>
    <name evidence="6" type="ORF">TA05165</name>
</gene>
<evidence type="ECO:0008006" key="8">
    <source>
        <dbReference type="Google" id="ProtNLM"/>
    </source>
</evidence>
<dbReference type="EMBL" id="CR940352">
    <property type="protein sequence ID" value="CAI75767.1"/>
    <property type="molecule type" value="Genomic_DNA"/>
</dbReference>
<dbReference type="RefSeq" id="XP_955243.1">
    <property type="nucleotide sequence ID" value="XM_950150.1"/>
</dbReference>
<feature type="region of interest" description="Disordered" evidence="5">
    <location>
        <begin position="86"/>
        <end position="117"/>
    </location>
</feature>
<dbReference type="OMA" id="LREFHCH"/>
<dbReference type="Proteomes" id="UP000001950">
    <property type="component" value="Chromosome 3"/>
</dbReference>
<dbReference type="Gene3D" id="2.20.25.190">
    <property type="match status" value="1"/>
</dbReference>
<evidence type="ECO:0000313" key="7">
    <source>
        <dbReference type="Proteomes" id="UP000001950"/>
    </source>
</evidence>
<evidence type="ECO:0000256" key="2">
    <source>
        <dbReference type="ARBA" id="ARBA00009730"/>
    </source>
</evidence>
<organism evidence="6 7">
    <name type="scientific">Theileria annulata</name>
    <dbReference type="NCBI Taxonomy" id="5874"/>
    <lineage>
        <taxon>Eukaryota</taxon>
        <taxon>Sar</taxon>
        <taxon>Alveolata</taxon>
        <taxon>Apicomplexa</taxon>
        <taxon>Aconoidasida</taxon>
        <taxon>Piroplasmida</taxon>
        <taxon>Theileriidae</taxon>
        <taxon>Theileria</taxon>
    </lineage>
</organism>
<evidence type="ECO:0000256" key="4">
    <source>
        <dbReference type="ARBA" id="ARBA00023242"/>
    </source>
</evidence>
<dbReference type="AlphaFoldDB" id="Q4UBN4"/>
<protein>
    <recommendedName>
        <fullName evidence="8">Transcription elongation factor 1 homolog</fullName>
    </recommendedName>
</protein>
<accession>Q4UBN4</accession>
<evidence type="ECO:0000256" key="1">
    <source>
        <dbReference type="ARBA" id="ARBA00004123"/>
    </source>
</evidence>
<dbReference type="Pfam" id="PF05129">
    <property type="entry name" value="Zn_ribbon_Elf1"/>
    <property type="match status" value="1"/>
</dbReference>
<dbReference type="VEuPathDB" id="PiroplasmaDB:TA05165"/>
<dbReference type="GO" id="GO:0005634">
    <property type="term" value="C:nucleus"/>
    <property type="evidence" value="ECO:0007669"/>
    <property type="project" value="UniProtKB-SubCell"/>
</dbReference>
<comment type="subcellular location">
    <subcellularLocation>
        <location evidence="1">Nucleus</location>
    </subcellularLocation>
</comment>
<evidence type="ECO:0000256" key="5">
    <source>
        <dbReference type="SAM" id="MobiDB-lite"/>
    </source>
</evidence>
<dbReference type="SUPFAM" id="SSF57783">
    <property type="entry name" value="Zinc beta-ribbon"/>
    <property type="match status" value="1"/>
</dbReference>
<keyword evidence="3" id="KW-0862">Zinc</keyword>
<keyword evidence="4" id="KW-0539">Nucleus</keyword>
<evidence type="ECO:0000313" key="6">
    <source>
        <dbReference type="EMBL" id="CAI75767.1"/>
    </source>
</evidence>
<reference evidence="6 7" key="1">
    <citation type="journal article" date="2005" name="Science">
        <title>Genome of the host-cell transforming parasite Theileria annulata compared with T. parva.</title>
        <authorList>
            <person name="Pain A."/>
            <person name="Renauld H."/>
            <person name="Berriman M."/>
            <person name="Murphy L."/>
            <person name="Yeats C.A."/>
            <person name="Weir W."/>
            <person name="Kerhornou A."/>
            <person name="Aslett M."/>
            <person name="Bishop R."/>
            <person name="Bouchier C."/>
            <person name="Cochet M."/>
            <person name="Coulson R.M.R."/>
            <person name="Cronin A."/>
            <person name="de Villiers E.P."/>
            <person name="Fraser A."/>
            <person name="Fosker N."/>
            <person name="Gardner M."/>
            <person name="Goble A."/>
            <person name="Griffiths-Jones S."/>
            <person name="Harris D.E."/>
            <person name="Katzer F."/>
            <person name="Larke N."/>
            <person name="Lord A."/>
            <person name="Maser P."/>
            <person name="McKellar S."/>
            <person name="Mooney P."/>
            <person name="Morton F."/>
            <person name="Nene V."/>
            <person name="O'Neil S."/>
            <person name="Price C."/>
            <person name="Quail M.A."/>
            <person name="Rabbinowitsch E."/>
            <person name="Rawlings N.D."/>
            <person name="Rutter S."/>
            <person name="Saunders D."/>
            <person name="Seeger K."/>
            <person name="Shah T."/>
            <person name="Squares R."/>
            <person name="Squares S."/>
            <person name="Tivey A."/>
            <person name="Walker A.R."/>
            <person name="Woodward J."/>
            <person name="Dobbelaere D.A.E."/>
            <person name="Langsley G."/>
            <person name="Rajandream M.A."/>
            <person name="McKeever D."/>
            <person name="Shiels B."/>
            <person name="Tait A."/>
            <person name="Barrell B.G."/>
            <person name="Hall N."/>
        </authorList>
    </citation>
    <scope>NUCLEOTIDE SEQUENCE [LARGE SCALE GENOMIC DNA]</scope>
    <source>
        <strain evidence="7">Ankara</strain>
    </source>
</reference>
<dbReference type="KEGG" id="tan:TA05165"/>
<sequence>MGKRKTKKIKPSKSSLALKNRNKPLREFHCHYCQNDKSVWIRISKSTATANLKCRICGIESSFPVTSLDEPIDVYSIWVDSSRQSLSTSQGNLRDRPRKVAQPEDALDEEDKTVERDLDANYGVENEEEELEENYGQLNYTLGDSVSTNTQINNSYGDTINPQNPTSLLNSDRNTVNKRREVYYMDTQYYKASDPEPINLTGSEFVNLNESESINLTPLETVNVVNKNGSGNFSTLEYENEDVNYQFVDIARSRPRRVIQVDESYSYDATSNMDNALGYGGVYGDNEYREDKNENHRNFEKADSSMHNLFSDDH</sequence>
<proteinExistence type="inferred from homology"/>
<comment type="similarity">
    <text evidence="2">Belongs to the ELOF1 family.</text>
</comment>
<name>Q4UBN4_THEAN</name>
<dbReference type="GO" id="GO:0000993">
    <property type="term" value="F:RNA polymerase II complex binding"/>
    <property type="evidence" value="ECO:0007669"/>
    <property type="project" value="TreeGrafter"/>
</dbReference>
<dbReference type="PANTHER" id="PTHR20934">
    <property type="entry name" value="TRANSCRIPTION ELONGATION FACTOR 1 HOMOLOG"/>
    <property type="match status" value="1"/>
</dbReference>
<dbReference type="GeneID" id="3864559"/>
<dbReference type="GO" id="GO:0006368">
    <property type="term" value="P:transcription elongation by RNA polymerase II"/>
    <property type="evidence" value="ECO:0007669"/>
    <property type="project" value="TreeGrafter"/>
</dbReference>
<dbReference type="InterPro" id="IPR038567">
    <property type="entry name" value="T_Elf1_sf"/>
</dbReference>
<dbReference type="STRING" id="5874.Q4UBN4"/>
<dbReference type="InterPro" id="IPR007808">
    <property type="entry name" value="Elf1"/>
</dbReference>